<dbReference type="InterPro" id="IPR050553">
    <property type="entry name" value="Thioredoxin_ResA/DsbE_sf"/>
</dbReference>
<keyword evidence="8" id="KW-1185">Reference proteome</keyword>
<accession>A0A517P2J7</accession>
<protein>
    <submittedName>
        <fullName evidence="7">Thiol-disulfide oxidoreductase</fullName>
    </submittedName>
</protein>
<evidence type="ECO:0000256" key="5">
    <source>
        <dbReference type="SAM" id="MobiDB-lite"/>
    </source>
</evidence>
<organism evidence="7 8">
    <name type="scientific">Stieleria marina</name>
    <dbReference type="NCBI Taxonomy" id="1930275"/>
    <lineage>
        <taxon>Bacteria</taxon>
        <taxon>Pseudomonadati</taxon>
        <taxon>Planctomycetota</taxon>
        <taxon>Planctomycetia</taxon>
        <taxon>Pirellulales</taxon>
        <taxon>Pirellulaceae</taxon>
        <taxon>Stieleria</taxon>
    </lineage>
</organism>
<dbReference type="InterPro" id="IPR036249">
    <property type="entry name" value="Thioredoxin-like_sf"/>
</dbReference>
<keyword evidence="4" id="KW-0676">Redox-active center</keyword>
<sequence length="260" mass="27962">MQVKTDTFPAIHQPSESLQLSPQGIALTIRQSICPRALNVNKFTLVFLTGCLSFSLVGCQSKTDESTATATSTDQAIDASDQSSDIATTDSTTESASDSETVKMPAADSQSVTVALTSWEDVQKTAASTNKITVLDVWSTVCMPCIKELPGLVDLHKELGDKVQCMTIDVDFDGRKSKPPTTYEKDVMAILKSIDAKFPNYICTTPSDDVYAAADIDSIPAVLIFDASGKLVKKFVDAGEGVGFGYHKDVIPYVKSLLEK</sequence>
<feature type="compositionally biased region" description="Low complexity" evidence="5">
    <location>
        <begin position="69"/>
        <end position="99"/>
    </location>
</feature>
<dbReference type="Proteomes" id="UP000319817">
    <property type="component" value="Chromosome"/>
</dbReference>
<evidence type="ECO:0000313" key="7">
    <source>
        <dbReference type="EMBL" id="QDT13568.1"/>
    </source>
</evidence>
<evidence type="ECO:0000256" key="4">
    <source>
        <dbReference type="ARBA" id="ARBA00023284"/>
    </source>
</evidence>
<keyword evidence="3" id="KW-1015">Disulfide bond</keyword>
<evidence type="ECO:0000256" key="3">
    <source>
        <dbReference type="ARBA" id="ARBA00023157"/>
    </source>
</evidence>
<evidence type="ECO:0000259" key="6">
    <source>
        <dbReference type="PROSITE" id="PS51352"/>
    </source>
</evidence>
<dbReference type="EMBL" id="CP036526">
    <property type="protein sequence ID" value="QDT13568.1"/>
    <property type="molecule type" value="Genomic_DNA"/>
</dbReference>
<gene>
    <name evidence="7" type="ORF">K239x_55880</name>
</gene>
<dbReference type="GO" id="GO:0030313">
    <property type="term" value="C:cell envelope"/>
    <property type="evidence" value="ECO:0007669"/>
    <property type="project" value="UniProtKB-SubCell"/>
</dbReference>
<dbReference type="InterPro" id="IPR013766">
    <property type="entry name" value="Thioredoxin_domain"/>
</dbReference>
<proteinExistence type="predicted"/>
<dbReference type="AlphaFoldDB" id="A0A517P2J7"/>
<dbReference type="CDD" id="cd02966">
    <property type="entry name" value="TlpA_like_family"/>
    <property type="match status" value="1"/>
</dbReference>
<dbReference type="SUPFAM" id="SSF52833">
    <property type="entry name" value="Thioredoxin-like"/>
    <property type="match status" value="1"/>
</dbReference>
<evidence type="ECO:0000313" key="8">
    <source>
        <dbReference type="Proteomes" id="UP000319817"/>
    </source>
</evidence>
<name>A0A517P2J7_9BACT</name>
<dbReference type="PROSITE" id="PS51352">
    <property type="entry name" value="THIOREDOXIN_2"/>
    <property type="match status" value="1"/>
</dbReference>
<dbReference type="Gene3D" id="3.40.30.10">
    <property type="entry name" value="Glutaredoxin"/>
    <property type="match status" value="1"/>
</dbReference>
<dbReference type="PANTHER" id="PTHR42852:SF6">
    <property type="entry name" value="THIOL:DISULFIDE INTERCHANGE PROTEIN DSBE"/>
    <property type="match status" value="1"/>
</dbReference>
<dbReference type="PANTHER" id="PTHR42852">
    <property type="entry name" value="THIOL:DISULFIDE INTERCHANGE PROTEIN DSBE"/>
    <property type="match status" value="1"/>
</dbReference>
<feature type="region of interest" description="Disordered" evidence="5">
    <location>
        <begin position="69"/>
        <end position="106"/>
    </location>
</feature>
<evidence type="ECO:0000256" key="2">
    <source>
        <dbReference type="ARBA" id="ARBA00022748"/>
    </source>
</evidence>
<evidence type="ECO:0000256" key="1">
    <source>
        <dbReference type="ARBA" id="ARBA00004196"/>
    </source>
</evidence>
<feature type="domain" description="Thioredoxin" evidence="6">
    <location>
        <begin position="93"/>
        <end position="259"/>
    </location>
</feature>
<keyword evidence="2" id="KW-0201">Cytochrome c-type biogenesis</keyword>
<reference evidence="7 8" key="1">
    <citation type="submission" date="2019-02" db="EMBL/GenBank/DDBJ databases">
        <title>Deep-cultivation of Planctomycetes and their phenomic and genomic characterization uncovers novel biology.</title>
        <authorList>
            <person name="Wiegand S."/>
            <person name="Jogler M."/>
            <person name="Boedeker C."/>
            <person name="Pinto D."/>
            <person name="Vollmers J."/>
            <person name="Rivas-Marin E."/>
            <person name="Kohn T."/>
            <person name="Peeters S.H."/>
            <person name="Heuer A."/>
            <person name="Rast P."/>
            <person name="Oberbeckmann S."/>
            <person name="Bunk B."/>
            <person name="Jeske O."/>
            <person name="Meyerdierks A."/>
            <person name="Storesund J.E."/>
            <person name="Kallscheuer N."/>
            <person name="Luecker S."/>
            <person name="Lage O.M."/>
            <person name="Pohl T."/>
            <person name="Merkel B.J."/>
            <person name="Hornburger P."/>
            <person name="Mueller R.-W."/>
            <person name="Bruemmer F."/>
            <person name="Labrenz M."/>
            <person name="Spormann A.M."/>
            <person name="Op den Camp H."/>
            <person name="Overmann J."/>
            <person name="Amann R."/>
            <person name="Jetten M.S.M."/>
            <person name="Mascher T."/>
            <person name="Medema M.H."/>
            <person name="Devos D.P."/>
            <person name="Kaster A.-K."/>
            <person name="Ovreas L."/>
            <person name="Rohde M."/>
            <person name="Galperin M.Y."/>
            <person name="Jogler C."/>
        </authorList>
    </citation>
    <scope>NUCLEOTIDE SEQUENCE [LARGE SCALE GENOMIC DNA]</scope>
    <source>
        <strain evidence="7 8">K23_9</strain>
    </source>
</reference>
<dbReference type="GO" id="GO:0017004">
    <property type="term" value="P:cytochrome complex assembly"/>
    <property type="evidence" value="ECO:0007669"/>
    <property type="project" value="UniProtKB-KW"/>
</dbReference>
<comment type="subcellular location">
    <subcellularLocation>
        <location evidence="1">Cell envelope</location>
    </subcellularLocation>
</comment>